<comment type="caution">
    <text evidence="2">The sequence shown here is derived from an EMBL/GenBank/DDBJ whole genome shotgun (WGS) entry which is preliminary data.</text>
</comment>
<dbReference type="InterPro" id="IPR006708">
    <property type="entry name" value="Pex19"/>
</dbReference>
<dbReference type="Proteomes" id="UP000815325">
    <property type="component" value="Unassembled WGS sequence"/>
</dbReference>
<reference evidence="2" key="1">
    <citation type="submission" date="2017-08" db="EMBL/GenBank/DDBJ databases">
        <authorList>
            <person name="Polle J.E."/>
            <person name="Barry K."/>
            <person name="Cushman J."/>
            <person name="Schmutz J."/>
            <person name="Tran D."/>
            <person name="Hathwaick L.T."/>
            <person name="Yim W.C."/>
            <person name="Jenkins J."/>
            <person name="Mckie-Krisberg Z.M."/>
            <person name="Prochnik S."/>
            <person name="Lindquist E."/>
            <person name="Dockter R.B."/>
            <person name="Adam C."/>
            <person name="Molina H."/>
            <person name="Bunkerborg J."/>
            <person name="Jin E."/>
            <person name="Buchheim M."/>
            <person name="Magnuson J."/>
        </authorList>
    </citation>
    <scope>NUCLEOTIDE SEQUENCE</scope>
    <source>
        <strain evidence="2">CCAP 19/18</strain>
    </source>
</reference>
<feature type="region of interest" description="Disordered" evidence="1">
    <location>
        <begin position="14"/>
        <end position="254"/>
    </location>
</feature>
<dbReference type="EMBL" id="MU069633">
    <property type="protein sequence ID" value="KAF5837011.1"/>
    <property type="molecule type" value="Genomic_DNA"/>
</dbReference>
<keyword evidence="3" id="KW-1185">Reference proteome</keyword>
<dbReference type="InterPro" id="IPR038322">
    <property type="entry name" value="Pex19_C_sf"/>
</dbReference>
<accession>A0ABQ7GQW7</accession>
<feature type="compositionally biased region" description="Pro residues" evidence="1">
    <location>
        <begin position="180"/>
        <end position="189"/>
    </location>
</feature>
<feature type="compositionally biased region" description="Low complexity" evidence="1">
    <location>
        <begin position="17"/>
        <end position="32"/>
    </location>
</feature>
<feature type="compositionally biased region" description="Polar residues" evidence="1">
    <location>
        <begin position="155"/>
        <end position="173"/>
    </location>
</feature>
<sequence>MQPNLDALLEDVLKDFNVQPNVPHQPPQQAQGPAPPAPTSSHTSPPGSTQPEAVAAAAAADSFRQAPGATSRATGPSGLGLSLPSRPSSSRPDSKPQIHAGKATAEGLAFDPLRRDTARPSPKQQQQQQQQSNAQGRQLPPDVQRLADDLVRLVSETNIGSDASGQGLPSTSGGPAPSAAAPPPPPPPAAAAVHLEAGSVEDADAGRASTIKGLMEHTKRTVAAQSKFSRGERGPEVSSQAGSSQLPQGGPAGGLLSALGGDLGSLGGLLGSAGGEGEGEAGFGSGMVDMIMRQLLSKDVLYTPLKEIRDKYPPWLESCTLPAEELQRYRDQYNAIEAVVRQYDEDPNNFAKLTDLIQEMQKFGDPPAAIVEEIGGSINQPGESSSEADCTGVEGLNPEDLANFELPPDLLKDLPQDLLKDLPPEMQKDCCIM</sequence>
<feature type="compositionally biased region" description="Low complexity" evidence="1">
    <location>
        <begin position="39"/>
        <end position="60"/>
    </location>
</feature>
<feature type="compositionally biased region" description="Low complexity" evidence="1">
    <location>
        <begin position="75"/>
        <end position="91"/>
    </location>
</feature>
<evidence type="ECO:0000313" key="3">
    <source>
        <dbReference type="Proteomes" id="UP000815325"/>
    </source>
</evidence>
<dbReference type="Pfam" id="PF04614">
    <property type="entry name" value="Pex19"/>
    <property type="match status" value="1"/>
</dbReference>
<dbReference type="PANTHER" id="PTHR12774:SF2">
    <property type="entry name" value="PEROXISOMAL BIOGENESIS FACTOR 19"/>
    <property type="match status" value="1"/>
</dbReference>
<name>A0ABQ7GQW7_DUNSA</name>
<organism evidence="2 3">
    <name type="scientific">Dunaliella salina</name>
    <name type="common">Green alga</name>
    <name type="synonym">Protococcus salinus</name>
    <dbReference type="NCBI Taxonomy" id="3046"/>
    <lineage>
        <taxon>Eukaryota</taxon>
        <taxon>Viridiplantae</taxon>
        <taxon>Chlorophyta</taxon>
        <taxon>core chlorophytes</taxon>
        <taxon>Chlorophyceae</taxon>
        <taxon>CS clade</taxon>
        <taxon>Chlamydomonadales</taxon>
        <taxon>Dunaliellaceae</taxon>
        <taxon>Dunaliella</taxon>
    </lineage>
</organism>
<protein>
    <submittedName>
        <fullName evidence="2">Pex19 protein family-domain-containing protein</fullName>
    </submittedName>
</protein>
<feature type="compositionally biased region" description="Low complexity" evidence="1">
    <location>
        <begin position="242"/>
        <end position="254"/>
    </location>
</feature>
<dbReference type="PANTHER" id="PTHR12774">
    <property type="entry name" value="PEROXISOMAL BIOGENESIS FACTOR 19"/>
    <property type="match status" value="1"/>
</dbReference>
<evidence type="ECO:0000256" key="1">
    <source>
        <dbReference type="SAM" id="MobiDB-lite"/>
    </source>
</evidence>
<evidence type="ECO:0000313" key="2">
    <source>
        <dbReference type="EMBL" id="KAF5837011.1"/>
    </source>
</evidence>
<dbReference type="Gene3D" id="1.20.120.900">
    <property type="entry name" value="Pex19, mPTS binding domain"/>
    <property type="match status" value="1"/>
</dbReference>
<gene>
    <name evidence="2" type="ORF">DUNSADRAFT_4983</name>
</gene>
<proteinExistence type="predicted"/>